<keyword evidence="10" id="KW-1185">Reference proteome</keyword>
<dbReference type="SMART" id="SM00454">
    <property type="entry name" value="SAM"/>
    <property type="match status" value="1"/>
</dbReference>
<keyword evidence="3" id="KW-0547">Nucleotide-binding</keyword>
<evidence type="ECO:0000259" key="8">
    <source>
        <dbReference type="PROSITE" id="PS50105"/>
    </source>
</evidence>
<dbReference type="PRINTS" id="PR00109">
    <property type="entry name" value="TYRKINASE"/>
</dbReference>
<dbReference type="SMART" id="SM00220">
    <property type="entry name" value="S_TKc"/>
    <property type="match status" value="1"/>
</dbReference>
<feature type="non-terminal residue" evidence="9">
    <location>
        <position position="1"/>
    </location>
</feature>
<dbReference type="Pfam" id="PF00536">
    <property type="entry name" value="SAM_1"/>
    <property type="match status" value="1"/>
</dbReference>
<dbReference type="PROSITE" id="PS50105">
    <property type="entry name" value="SAM_DOMAIN"/>
    <property type="match status" value="1"/>
</dbReference>
<keyword evidence="2 9" id="KW-0808">Transferase</keyword>
<dbReference type="InterPro" id="IPR001245">
    <property type="entry name" value="Ser-Thr/Tyr_kinase_cat_dom"/>
</dbReference>
<dbReference type="AlphaFoldDB" id="A0A3M7Q443"/>
<evidence type="ECO:0000259" key="7">
    <source>
        <dbReference type="PROSITE" id="PS50011"/>
    </source>
</evidence>
<evidence type="ECO:0000256" key="3">
    <source>
        <dbReference type="ARBA" id="ARBA00022741"/>
    </source>
</evidence>
<comment type="caution">
    <text evidence="9">The sequence shown here is derived from an EMBL/GenBank/DDBJ whole genome shotgun (WGS) entry which is preliminary data.</text>
</comment>
<feature type="domain" description="Protein kinase" evidence="7">
    <location>
        <begin position="38"/>
        <end position="290"/>
    </location>
</feature>
<organism evidence="9 10">
    <name type="scientific">Brachionus plicatilis</name>
    <name type="common">Marine rotifer</name>
    <name type="synonym">Brachionus muelleri</name>
    <dbReference type="NCBI Taxonomy" id="10195"/>
    <lineage>
        <taxon>Eukaryota</taxon>
        <taxon>Metazoa</taxon>
        <taxon>Spiralia</taxon>
        <taxon>Gnathifera</taxon>
        <taxon>Rotifera</taxon>
        <taxon>Eurotatoria</taxon>
        <taxon>Monogononta</taxon>
        <taxon>Pseudotrocha</taxon>
        <taxon>Ploima</taxon>
        <taxon>Brachionidae</taxon>
        <taxon>Brachionus</taxon>
    </lineage>
</organism>
<evidence type="ECO:0000256" key="4">
    <source>
        <dbReference type="ARBA" id="ARBA00022777"/>
    </source>
</evidence>
<dbReference type="EC" id="2.7.11.25" evidence="9"/>
<dbReference type="PROSITE" id="PS00108">
    <property type="entry name" value="PROTEIN_KINASE_ST"/>
    <property type="match status" value="1"/>
</dbReference>
<dbReference type="OrthoDB" id="339325at2759"/>
<dbReference type="SUPFAM" id="SSF47769">
    <property type="entry name" value="SAM/Pointed domain"/>
    <property type="match status" value="1"/>
</dbReference>
<keyword evidence="6" id="KW-0175">Coiled coil</keyword>
<evidence type="ECO:0000256" key="5">
    <source>
        <dbReference type="ARBA" id="ARBA00022840"/>
    </source>
</evidence>
<dbReference type="InterPro" id="IPR008271">
    <property type="entry name" value="Ser/Thr_kinase_AS"/>
</dbReference>
<dbReference type="InterPro" id="IPR013761">
    <property type="entry name" value="SAM/pointed_sf"/>
</dbReference>
<evidence type="ECO:0000313" key="9">
    <source>
        <dbReference type="EMBL" id="RNA05962.1"/>
    </source>
</evidence>
<dbReference type="STRING" id="10195.A0A3M7Q443"/>
<dbReference type="Gene3D" id="1.10.510.10">
    <property type="entry name" value="Transferase(Phosphotransferase) domain 1"/>
    <property type="match status" value="1"/>
</dbReference>
<dbReference type="GO" id="GO:0004709">
    <property type="term" value="F:MAP kinase kinase kinase activity"/>
    <property type="evidence" value="ECO:0007669"/>
    <property type="project" value="UniProtKB-EC"/>
</dbReference>
<feature type="coiled-coil region" evidence="6">
    <location>
        <begin position="306"/>
        <end position="347"/>
    </location>
</feature>
<dbReference type="InterPro" id="IPR000719">
    <property type="entry name" value="Prot_kinase_dom"/>
</dbReference>
<dbReference type="GO" id="GO:0005524">
    <property type="term" value="F:ATP binding"/>
    <property type="evidence" value="ECO:0007669"/>
    <property type="project" value="UniProtKB-KW"/>
</dbReference>
<dbReference type="SUPFAM" id="SSF56112">
    <property type="entry name" value="Protein kinase-like (PK-like)"/>
    <property type="match status" value="1"/>
</dbReference>
<accession>A0A3M7Q443</accession>
<dbReference type="PROSITE" id="PS50011">
    <property type="entry name" value="PROTEIN_KINASE_DOM"/>
    <property type="match status" value="1"/>
</dbReference>
<feature type="non-terminal residue" evidence="9">
    <location>
        <position position="547"/>
    </location>
</feature>
<gene>
    <name evidence="9" type="ORF">BpHYR1_021086</name>
</gene>
<evidence type="ECO:0000256" key="2">
    <source>
        <dbReference type="ARBA" id="ARBA00022679"/>
    </source>
</evidence>
<dbReference type="Gene3D" id="1.10.150.50">
    <property type="entry name" value="Transcription Factor, Ets-1"/>
    <property type="match status" value="1"/>
</dbReference>
<sequence>STIDLSRTESSTKNETKVVVHRQTGKIADYIEIDYNDLEIYDKCGRGSFGTVYRGLWKSRNKIVAIKKLLQLENEAEILSTCSHRNIIQFYGIVSKDSNYCIITEYAEYGSLRDFIKQHDLYQEFGLDLILKWAHDIALGINYLHSEAPIKILHRDLKSNNVLITNGEDPTCKICDFGSSRFGIQTTKMSVIGTFPWMSPEIIQSKPANQSADVWSYGVVLWELITGEVPFKGIEEFQIAFLVVEREHRLPIPSGCPPVLSNLMQLCWQTDPGDRPSFKQILATLDQIDLDDDAKAEIDSLFTMNKAKWEQEIEQTFERLKKIEDDLHIKEKLLEAREKRLREMEMELITSGTKLLNIEGHDVNSWSEIDVYEWIKKIGTKYGRDEIGAYCDKFLNHNINGKRLMMMNKADLRNIGIASEGHIIDLYHEIHNLKIENIRLLNFPPLKTQNQIKTQTSLRNISFNLLIGAHILHAKKPEETKWKMFVDTDECEDSKDVNITSCIQDVKFSSRGHFEQHYVNRPPFVMRNWVRSVPEDTKIICTIHYDV</sequence>
<dbReference type="InterPro" id="IPR051681">
    <property type="entry name" value="Ser/Thr_Kinases-Pseudokinases"/>
</dbReference>
<reference evidence="9 10" key="1">
    <citation type="journal article" date="2018" name="Sci. Rep.">
        <title>Genomic signatures of local adaptation to the degree of environmental predictability in rotifers.</title>
        <authorList>
            <person name="Franch-Gras L."/>
            <person name="Hahn C."/>
            <person name="Garcia-Roger E.M."/>
            <person name="Carmona M.J."/>
            <person name="Serra M."/>
            <person name="Gomez A."/>
        </authorList>
    </citation>
    <scope>NUCLEOTIDE SEQUENCE [LARGE SCALE GENOMIC DNA]</scope>
    <source>
        <strain evidence="9">HYR1</strain>
    </source>
</reference>
<dbReference type="GO" id="GO:0005737">
    <property type="term" value="C:cytoplasm"/>
    <property type="evidence" value="ECO:0007669"/>
    <property type="project" value="TreeGrafter"/>
</dbReference>
<proteinExistence type="predicted"/>
<evidence type="ECO:0000313" key="10">
    <source>
        <dbReference type="Proteomes" id="UP000276133"/>
    </source>
</evidence>
<keyword evidence="5" id="KW-0067">ATP-binding</keyword>
<name>A0A3M7Q443_BRAPC</name>
<dbReference type="Proteomes" id="UP000276133">
    <property type="component" value="Unassembled WGS sequence"/>
</dbReference>
<dbReference type="EMBL" id="REGN01007550">
    <property type="protein sequence ID" value="RNA05962.1"/>
    <property type="molecule type" value="Genomic_DNA"/>
</dbReference>
<dbReference type="InterPro" id="IPR011009">
    <property type="entry name" value="Kinase-like_dom_sf"/>
</dbReference>
<evidence type="ECO:0000256" key="6">
    <source>
        <dbReference type="SAM" id="Coils"/>
    </source>
</evidence>
<dbReference type="PANTHER" id="PTHR44329:SF288">
    <property type="entry name" value="MITOGEN-ACTIVATED PROTEIN KINASE KINASE KINASE 20"/>
    <property type="match status" value="1"/>
</dbReference>
<dbReference type="Pfam" id="PF07714">
    <property type="entry name" value="PK_Tyr_Ser-Thr"/>
    <property type="match status" value="1"/>
</dbReference>
<keyword evidence="4 9" id="KW-0418">Kinase</keyword>
<feature type="domain" description="SAM" evidence="8">
    <location>
        <begin position="366"/>
        <end position="436"/>
    </location>
</feature>
<protein>
    <submittedName>
        <fullName evidence="9">Mitogen-activated kinase kinase kinase MLT isoform X1</fullName>
        <ecNumber evidence="9">2.7.11.25</ecNumber>
    </submittedName>
</protein>
<dbReference type="InterPro" id="IPR001660">
    <property type="entry name" value="SAM"/>
</dbReference>
<dbReference type="PANTHER" id="PTHR44329">
    <property type="entry name" value="SERINE/THREONINE-PROTEIN KINASE TNNI3K-RELATED"/>
    <property type="match status" value="1"/>
</dbReference>
<keyword evidence="1" id="KW-0723">Serine/threonine-protein kinase</keyword>
<dbReference type="Gene3D" id="3.30.200.20">
    <property type="entry name" value="Phosphorylase Kinase, domain 1"/>
    <property type="match status" value="1"/>
</dbReference>
<evidence type="ECO:0000256" key="1">
    <source>
        <dbReference type="ARBA" id="ARBA00022527"/>
    </source>
</evidence>